<evidence type="ECO:0000256" key="11">
    <source>
        <dbReference type="ARBA" id="ARBA00023145"/>
    </source>
</evidence>
<dbReference type="Proteomes" id="UP001596287">
    <property type="component" value="Unassembled WGS sequence"/>
</dbReference>
<gene>
    <name evidence="15" type="ORF">ACFPVY_15905</name>
</gene>
<dbReference type="InterPro" id="IPR003137">
    <property type="entry name" value="PA_domain"/>
</dbReference>
<evidence type="ECO:0000313" key="15">
    <source>
        <dbReference type="EMBL" id="MFC6098137.1"/>
    </source>
</evidence>
<keyword evidence="10" id="KW-0482">Metalloprotease</keyword>
<dbReference type="SUPFAM" id="SSF55486">
    <property type="entry name" value="Metalloproteases ('zincins'), catalytic domain"/>
    <property type="match status" value="1"/>
</dbReference>
<organism evidence="15 16">
    <name type="scientific">Flavobacterium qiangtangense</name>
    <dbReference type="NCBI Taxonomy" id="1442595"/>
    <lineage>
        <taxon>Bacteria</taxon>
        <taxon>Pseudomonadati</taxon>
        <taxon>Bacteroidota</taxon>
        <taxon>Flavobacteriia</taxon>
        <taxon>Flavobacteriales</taxon>
        <taxon>Flavobacteriaceae</taxon>
        <taxon>Flavobacterium</taxon>
    </lineage>
</organism>
<dbReference type="Gene3D" id="3.10.170.10">
    <property type="match status" value="1"/>
</dbReference>
<keyword evidence="7 12" id="KW-0732">Signal</keyword>
<dbReference type="Gene3D" id="3.50.30.30">
    <property type="match status" value="1"/>
</dbReference>
<feature type="signal peptide" evidence="12">
    <location>
        <begin position="1"/>
        <end position="18"/>
    </location>
</feature>
<dbReference type="SUPFAM" id="SSF52025">
    <property type="entry name" value="PA domain"/>
    <property type="match status" value="1"/>
</dbReference>
<sequence>MKKITLLFIFFIQFSAFSQSNKELIQQYLDRNVTKLGLTSQDISDWVIEGEASSTSTNINNYYIKQRYLGTEIYGAVSNVWVKKNEVINIGDRFVKNIAQKINATSPSVTVLNGLNSALTQLQIQNSGTHEIIEQISTKKFKISNGNSLDPIPANLVYYQNLENGQLILAWDFTIDVPGHQHMWNVRIDASNGQLLDQHDMVVKCNFGEKPHTHVLTQNSQLADYHENFYKSNTASMLDVQSGSYRVYPYNVEGPTFGSRQLVTNPHDVTSSPYGWHDTNGVAGAEYTFTRGNNVHAVDDRDGNNIGGATAEGGSALLFDFPYGGDSAQPTTYLNAALTNLFYMNNMMHDVWYKYGFNEANGNFQQNNYGRGGVVTFQGDAVQADAQDGAELSPPNLNNANFSITADGTRPRMQMYLWNAPTTAIQPLTINSPADIAGPRVGFDNAFSPGHVAIPIAPAMIQSDLVLYNDGTPDIGMTDNADACGPAVNAIAINGKIAVIRRSVAEASGGTPCAFAEKVKNAQNAGATGVIIVNNVDGNISMSGADATITIPAISISQVLGEPLIARMKVETVNGKLQLQTAAYVNGDGDFDNGIIAHEYGHGISSRLTGGPTNAGCLQNAEQMGEGWSDWIALMMLAKSTDNGAMAKTIATYASNQPTTGSGIRTYPYSTDMSINPLTFADSNQGTGLQHTRGEFMAAVLWDLTWAYIAKYGFDANLATGTAGNNKVMRLAIDAFKLQPCGPSTVNYRDALIAADQATTGGQDYCMITEVFRRRGMGLNASSGSANNALDQVEDFTAFPAGPNCTFMSVDSFDKSNGIKVYPNPSRGQFNIAINDFSGNVDVEIYDINGRVVYSLKNESFSNEKTIQAGNLQTGLYILKVKGDDFSHSQKIVIE</sequence>
<reference evidence="16" key="1">
    <citation type="journal article" date="2019" name="Int. J. Syst. Evol. Microbiol.">
        <title>The Global Catalogue of Microorganisms (GCM) 10K type strain sequencing project: providing services to taxonomists for standard genome sequencing and annotation.</title>
        <authorList>
            <consortium name="The Broad Institute Genomics Platform"/>
            <consortium name="The Broad Institute Genome Sequencing Center for Infectious Disease"/>
            <person name="Wu L."/>
            <person name="Ma J."/>
        </authorList>
    </citation>
    <scope>NUCLEOTIDE SEQUENCE [LARGE SCALE GENOMIC DNA]</scope>
    <source>
        <strain evidence="16">CCUG 49679</strain>
    </source>
</reference>
<dbReference type="PANTHER" id="PTHR33478">
    <property type="entry name" value="EXTRACELLULAR METALLOPROTEINASE MEP"/>
    <property type="match status" value="1"/>
</dbReference>
<comment type="caution">
    <text evidence="15">The sequence shown here is derived from an EMBL/GenBank/DDBJ whole genome shotgun (WGS) entry which is preliminary data.</text>
</comment>
<keyword evidence="5" id="KW-0645">Protease</keyword>
<keyword evidence="11" id="KW-0865">Zymogen</keyword>
<comment type="subcellular location">
    <subcellularLocation>
        <location evidence="2">Secreted</location>
    </subcellularLocation>
</comment>
<dbReference type="InterPro" id="IPR001842">
    <property type="entry name" value="Peptidase_M36"/>
</dbReference>
<keyword evidence="8" id="KW-0378">Hydrolase</keyword>
<dbReference type="CDD" id="cd09596">
    <property type="entry name" value="M36"/>
    <property type="match status" value="1"/>
</dbReference>
<dbReference type="PANTHER" id="PTHR33478:SF1">
    <property type="entry name" value="EXTRACELLULAR METALLOPROTEINASE MEP"/>
    <property type="match status" value="1"/>
</dbReference>
<evidence type="ECO:0000259" key="13">
    <source>
        <dbReference type="Pfam" id="PF02225"/>
    </source>
</evidence>
<keyword evidence="9" id="KW-0862">Zinc</keyword>
<evidence type="ECO:0000256" key="12">
    <source>
        <dbReference type="SAM" id="SignalP"/>
    </source>
</evidence>
<feature type="domain" description="PA" evidence="13">
    <location>
        <begin position="480"/>
        <end position="563"/>
    </location>
</feature>
<evidence type="ECO:0000256" key="7">
    <source>
        <dbReference type="ARBA" id="ARBA00022729"/>
    </source>
</evidence>
<dbReference type="NCBIfam" id="NF038113">
    <property type="entry name" value="T9SSA_dep_M36"/>
    <property type="match status" value="1"/>
</dbReference>
<dbReference type="InterPro" id="IPR027268">
    <property type="entry name" value="Peptidase_M4/M1_CTD_sf"/>
</dbReference>
<feature type="chain" id="PRO_5047304451" evidence="12">
    <location>
        <begin position="19"/>
        <end position="895"/>
    </location>
</feature>
<comment type="cofactor">
    <cofactor evidence="1">
        <name>Zn(2+)</name>
        <dbReference type="ChEBI" id="CHEBI:29105"/>
    </cofactor>
</comment>
<dbReference type="NCBIfam" id="TIGR04183">
    <property type="entry name" value="Por_Secre_tail"/>
    <property type="match status" value="1"/>
</dbReference>
<feature type="domain" description="Secretion system C-terminal sorting" evidence="14">
    <location>
        <begin position="821"/>
        <end position="894"/>
    </location>
</feature>
<protein>
    <submittedName>
        <fullName evidence="15">T9SS-dependent M36 family metallopeptidase</fullName>
    </submittedName>
</protein>
<keyword evidence="16" id="KW-1185">Reference proteome</keyword>
<dbReference type="Gene3D" id="1.10.390.10">
    <property type="entry name" value="Neutral Protease Domain 2"/>
    <property type="match status" value="1"/>
</dbReference>
<evidence type="ECO:0000256" key="8">
    <source>
        <dbReference type="ARBA" id="ARBA00022801"/>
    </source>
</evidence>
<dbReference type="CDD" id="cd04818">
    <property type="entry name" value="PA_subtilisin_1"/>
    <property type="match status" value="1"/>
</dbReference>
<comment type="similarity">
    <text evidence="3">Belongs to the peptidase M36 family.</text>
</comment>
<dbReference type="InterPro" id="IPR046450">
    <property type="entry name" value="PA_dom_sf"/>
</dbReference>
<dbReference type="EMBL" id="JBHSQB010000019">
    <property type="protein sequence ID" value="MFC6098137.1"/>
    <property type="molecule type" value="Genomic_DNA"/>
</dbReference>
<dbReference type="InterPro" id="IPR026444">
    <property type="entry name" value="Secre_tail"/>
</dbReference>
<evidence type="ECO:0000256" key="1">
    <source>
        <dbReference type="ARBA" id="ARBA00001947"/>
    </source>
</evidence>
<proteinExistence type="inferred from homology"/>
<evidence type="ECO:0000256" key="5">
    <source>
        <dbReference type="ARBA" id="ARBA00022670"/>
    </source>
</evidence>
<evidence type="ECO:0000256" key="10">
    <source>
        <dbReference type="ARBA" id="ARBA00023049"/>
    </source>
</evidence>
<evidence type="ECO:0000256" key="4">
    <source>
        <dbReference type="ARBA" id="ARBA00022525"/>
    </source>
</evidence>
<accession>A0ABW1PTL4</accession>
<keyword evidence="4" id="KW-0964">Secreted</keyword>
<evidence type="ECO:0000256" key="3">
    <source>
        <dbReference type="ARBA" id="ARBA00006006"/>
    </source>
</evidence>
<evidence type="ECO:0000259" key="14">
    <source>
        <dbReference type="Pfam" id="PF18962"/>
    </source>
</evidence>
<dbReference type="Pfam" id="PF02128">
    <property type="entry name" value="Peptidase_M36"/>
    <property type="match status" value="1"/>
</dbReference>
<evidence type="ECO:0000313" key="16">
    <source>
        <dbReference type="Proteomes" id="UP001596287"/>
    </source>
</evidence>
<dbReference type="Pfam" id="PF18962">
    <property type="entry name" value="Por_Secre_tail"/>
    <property type="match status" value="1"/>
</dbReference>
<name>A0ABW1PTL4_9FLAO</name>
<keyword evidence="6" id="KW-0479">Metal-binding</keyword>
<dbReference type="RefSeq" id="WP_379793132.1">
    <property type="nucleotide sequence ID" value="NZ_JBHSQB010000019.1"/>
</dbReference>
<evidence type="ECO:0000256" key="9">
    <source>
        <dbReference type="ARBA" id="ARBA00022833"/>
    </source>
</evidence>
<evidence type="ECO:0000256" key="2">
    <source>
        <dbReference type="ARBA" id="ARBA00004613"/>
    </source>
</evidence>
<evidence type="ECO:0000256" key="6">
    <source>
        <dbReference type="ARBA" id="ARBA00022723"/>
    </source>
</evidence>
<dbReference type="InterPro" id="IPR050371">
    <property type="entry name" value="Fungal_virulence_M36"/>
</dbReference>
<dbReference type="Pfam" id="PF02225">
    <property type="entry name" value="PA"/>
    <property type="match status" value="1"/>
</dbReference>